<reference evidence="3" key="1">
    <citation type="journal article" date="2014" name="Int. J. Syst. Evol. Microbiol.">
        <title>Complete genome sequence of Corynebacterium casei LMG S-19264T (=DSM 44701T), isolated from a smear-ripened cheese.</title>
        <authorList>
            <consortium name="US DOE Joint Genome Institute (JGI-PGF)"/>
            <person name="Walter F."/>
            <person name="Albersmeier A."/>
            <person name="Kalinowski J."/>
            <person name="Ruckert C."/>
        </authorList>
    </citation>
    <scope>NUCLEOTIDE SEQUENCE</scope>
    <source>
        <strain evidence="3">CGMCC 1.15725</strain>
    </source>
</reference>
<organism evidence="3 4">
    <name type="scientific">Aliidongia dinghuensis</name>
    <dbReference type="NCBI Taxonomy" id="1867774"/>
    <lineage>
        <taxon>Bacteria</taxon>
        <taxon>Pseudomonadati</taxon>
        <taxon>Pseudomonadota</taxon>
        <taxon>Alphaproteobacteria</taxon>
        <taxon>Rhodospirillales</taxon>
        <taxon>Dongiaceae</taxon>
        <taxon>Aliidongia</taxon>
    </lineage>
</organism>
<evidence type="ECO:0000259" key="2">
    <source>
        <dbReference type="Pfam" id="PF01425"/>
    </source>
</evidence>
<dbReference type="PANTHER" id="PTHR11895:SF151">
    <property type="entry name" value="GLUTAMYL-TRNA(GLN) AMIDOTRANSFERASE SUBUNIT A"/>
    <property type="match status" value="1"/>
</dbReference>
<dbReference type="InterPro" id="IPR036928">
    <property type="entry name" value="AS_sf"/>
</dbReference>
<accession>A0A8J2YY36</accession>
<name>A0A8J2YY36_9PROT</name>
<reference evidence="3" key="2">
    <citation type="submission" date="2020-09" db="EMBL/GenBank/DDBJ databases">
        <authorList>
            <person name="Sun Q."/>
            <person name="Zhou Y."/>
        </authorList>
    </citation>
    <scope>NUCLEOTIDE SEQUENCE</scope>
    <source>
        <strain evidence="3">CGMCC 1.15725</strain>
    </source>
</reference>
<protein>
    <submittedName>
        <fullName evidence="3">Amidase</fullName>
    </submittedName>
</protein>
<proteinExistence type="predicted"/>
<dbReference type="SUPFAM" id="SSF75304">
    <property type="entry name" value="Amidase signature (AS) enzymes"/>
    <property type="match status" value="1"/>
</dbReference>
<dbReference type="InterPro" id="IPR000120">
    <property type="entry name" value="Amidase"/>
</dbReference>
<dbReference type="InterPro" id="IPR023631">
    <property type="entry name" value="Amidase_dom"/>
</dbReference>
<dbReference type="GO" id="GO:0003824">
    <property type="term" value="F:catalytic activity"/>
    <property type="evidence" value="ECO:0007669"/>
    <property type="project" value="InterPro"/>
</dbReference>
<keyword evidence="4" id="KW-1185">Reference proteome</keyword>
<dbReference type="EMBL" id="BMJQ01000015">
    <property type="protein sequence ID" value="GGF38623.1"/>
    <property type="molecule type" value="Genomic_DNA"/>
</dbReference>
<evidence type="ECO:0000313" key="3">
    <source>
        <dbReference type="EMBL" id="GGF38623.1"/>
    </source>
</evidence>
<evidence type="ECO:0000256" key="1">
    <source>
        <dbReference type="SAM" id="MobiDB-lite"/>
    </source>
</evidence>
<sequence>MTIEDHSAVGIRRRIASGHATAETVVREAFERIDAREPTLRAWVALGQDQALATAEALDRGPERGLLHGVPFGVKDIMATHDLPTRCGSPIYRDWQPPFDAAVVALARRAGAVMVGKTVTTEFAHFNPGPTVNPHDPARTPGGSSSGSAAAVGAGMVPLATGTQTAGSIVRPAAFCGVVGYKPSFGLVDPAGVKPLAVTLDTIGVLGATVADAALFVEAVSGLGLVAVAERAGRPRRIGLCRSPAWDQASPDMTAAFLGLPARLEAAGAAVVDCALPPIAAEALATQMRIMAFEAARALAFEAEAHWTSLSPRLQSLLTEGRALSRETYARDRALVPRLRAALDEVFASVDVLISPSAAGVAPPRDGGTGDPQFNRLWTLAGTPAINVPGLRDPAGLPLGVQVLAPVGYDAAAIEAAAWLERVLAG</sequence>
<dbReference type="AlphaFoldDB" id="A0A8J2YY36"/>
<dbReference type="Proteomes" id="UP000646365">
    <property type="component" value="Unassembled WGS sequence"/>
</dbReference>
<dbReference type="Pfam" id="PF01425">
    <property type="entry name" value="Amidase"/>
    <property type="match status" value="1"/>
</dbReference>
<dbReference type="PANTHER" id="PTHR11895">
    <property type="entry name" value="TRANSAMIDASE"/>
    <property type="match status" value="1"/>
</dbReference>
<evidence type="ECO:0000313" key="4">
    <source>
        <dbReference type="Proteomes" id="UP000646365"/>
    </source>
</evidence>
<dbReference type="Gene3D" id="3.90.1300.10">
    <property type="entry name" value="Amidase signature (AS) domain"/>
    <property type="match status" value="1"/>
</dbReference>
<feature type="region of interest" description="Disordered" evidence="1">
    <location>
        <begin position="126"/>
        <end position="149"/>
    </location>
</feature>
<comment type="caution">
    <text evidence="3">The sequence shown here is derived from an EMBL/GenBank/DDBJ whole genome shotgun (WGS) entry which is preliminary data.</text>
</comment>
<feature type="domain" description="Amidase" evidence="2">
    <location>
        <begin position="25"/>
        <end position="411"/>
    </location>
</feature>
<gene>
    <name evidence="3" type="ORF">GCM10011611_51250</name>
</gene>
<dbReference type="RefSeq" id="WP_189051001.1">
    <property type="nucleotide sequence ID" value="NZ_BMJQ01000015.1"/>
</dbReference>